<dbReference type="GO" id="GO:0006303">
    <property type="term" value="P:double-strand break repair via nonhomologous end joining"/>
    <property type="evidence" value="ECO:0007669"/>
    <property type="project" value="TreeGrafter"/>
</dbReference>
<accession>A0A4Z0BZF9</accession>
<evidence type="ECO:0000256" key="2">
    <source>
        <dbReference type="ARBA" id="ARBA00022801"/>
    </source>
</evidence>
<dbReference type="Pfam" id="PF12706">
    <property type="entry name" value="Lactamase_B_2"/>
    <property type="match status" value="1"/>
</dbReference>
<keyword evidence="6" id="KW-1185">Reference proteome</keyword>
<organism evidence="5 6">
    <name type="scientific">Ramlibacter rhizophilus</name>
    <dbReference type="NCBI Taxonomy" id="1781167"/>
    <lineage>
        <taxon>Bacteria</taxon>
        <taxon>Pseudomonadati</taxon>
        <taxon>Pseudomonadota</taxon>
        <taxon>Betaproteobacteria</taxon>
        <taxon>Burkholderiales</taxon>
        <taxon>Comamonadaceae</taxon>
        <taxon>Ramlibacter</taxon>
    </lineage>
</organism>
<dbReference type="EMBL" id="SMLL01000002">
    <property type="protein sequence ID" value="TFZ03395.1"/>
    <property type="molecule type" value="Genomic_DNA"/>
</dbReference>
<evidence type="ECO:0000313" key="5">
    <source>
        <dbReference type="EMBL" id="TFZ03395.1"/>
    </source>
</evidence>
<gene>
    <name evidence="5" type="ORF">EZ242_05800</name>
</gene>
<dbReference type="SUPFAM" id="SSF56281">
    <property type="entry name" value="Metallo-hydrolase/oxidoreductase"/>
    <property type="match status" value="1"/>
</dbReference>
<feature type="domain" description="Metallo-beta-lactamase" evidence="4">
    <location>
        <begin position="36"/>
        <end position="150"/>
    </location>
</feature>
<dbReference type="Proteomes" id="UP000297564">
    <property type="component" value="Unassembled WGS sequence"/>
</dbReference>
<comment type="caution">
    <text evidence="5">The sequence shown here is derived from an EMBL/GenBank/DDBJ whole genome shotgun (WGS) entry which is preliminary data.</text>
</comment>
<proteinExistence type="predicted"/>
<dbReference type="GO" id="GO:0035312">
    <property type="term" value="F:5'-3' DNA exonuclease activity"/>
    <property type="evidence" value="ECO:0007669"/>
    <property type="project" value="TreeGrafter"/>
</dbReference>
<evidence type="ECO:0000313" key="6">
    <source>
        <dbReference type="Proteomes" id="UP000297564"/>
    </source>
</evidence>
<dbReference type="InterPro" id="IPR036866">
    <property type="entry name" value="RibonucZ/Hydroxyglut_hydro"/>
</dbReference>
<dbReference type="Gene3D" id="3.60.15.10">
    <property type="entry name" value="Ribonuclease Z/Hydroxyacylglutathione hydrolase-like"/>
    <property type="match status" value="1"/>
</dbReference>
<dbReference type="AlphaFoldDB" id="A0A4Z0BZF9"/>
<reference evidence="5 6" key="1">
    <citation type="submission" date="2019-03" db="EMBL/GenBank/DDBJ databases">
        <title>Ramlibacter rhizophilus CCTCC AB2015357, whole genome shotgun sequence.</title>
        <authorList>
            <person name="Zhang X."/>
            <person name="Feng G."/>
            <person name="Zhu H."/>
        </authorList>
    </citation>
    <scope>NUCLEOTIDE SEQUENCE [LARGE SCALE GENOMIC DNA]</scope>
    <source>
        <strain evidence="5 6">CCTCC AB2015357</strain>
    </source>
</reference>
<evidence type="ECO:0000256" key="3">
    <source>
        <dbReference type="ARBA" id="ARBA00022839"/>
    </source>
</evidence>
<keyword evidence="1" id="KW-0540">Nuclease</keyword>
<dbReference type="InterPro" id="IPR001279">
    <property type="entry name" value="Metallo-B-lactamas"/>
</dbReference>
<dbReference type="PANTHER" id="PTHR23240:SF8">
    <property type="entry name" value="PROTEIN ARTEMIS"/>
    <property type="match status" value="1"/>
</dbReference>
<sequence>MVMPLLDAVDVGPLGGVRLGPDVICDGFRRDCTVRVQTHVHADHLHDFETSKGYQEIITSPGSYDLLVTAKNADLPYRRNFAAVPFGKSIRFGSSTITLLPTNHILGAAQVQVVVDDGRRLGYSGDFQWPMDSVISCDCLVLDSTHGSPRYQRQYRQDQVDSQLQELLLRQLRFGPVALRGHTGLLQRAITLLCGQASVPVFASDRTIKEYRVYEAHGYPPQELSAFPATTRFPGVGLVLLRMHERPPAFIDSNFTRITLSQYISDPREPLLRFSDKDFRVAMSDHAEFAGILEYVSAVAPKLVLTDNSRGGHAVELAREISVRLGIPAVPSTFSLNREWGG</sequence>
<keyword evidence="2" id="KW-0378">Hydrolase</keyword>
<evidence type="ECO:0000256" key="1">
    <source>
        <dbReference type="ARBA" id="ARBA00022722"/>
    </source>
</evidence>
<keyword evidence="3" id="KW-0269">Exonuclease</keyword>
<protein>
    <recommendedName>
        <fullName evidence="4">Metallo-beta-lactamase domain-containing protein</fullName>
    </recommendedName>
</protein>
<evidence type="ECO:0000259" key="4">
    <source>
        <dbReference type="Pfam" id="PF12706"/>
    </source>
</evidence>
<name>A0A4Z0BZF9_9BURK</name>
<dbReference type="GO" id="GO:0003684">
    <property type="term" value="F:damaged DNA binding"/>
    <property type="evidence" value="ECO:0007669"/>
    <property type="project" value="TreeGrafter"/>
</dbReference>
<dbReference type="GO" id="GO:0036297">
    <property type="term" value="P:interstrand cross-link repair"/>
    <property type="evidence" value="ECO:0007669"/>
    <property type="project" value="TreeGrafter"/>
</dbReference>
<dbReference type="PANTHER" id="PTHR23240">
    <property type="entry name" value="DNA CROSS-LINK REPAIR PROTEIN PSO2/SNM1-RELATED"/>
    <property type="match status" value="1"/>
</dbReference>
<dbReference type="OrthoDB" id="2971563at2"/>